<evidence type="ECO:0000259" key="4">
    <source>
        <dbReference type="Pfam" id="PF00725"/>
    </source>
</evidence>
<dbReference type="RefSeq" id="WP_311697431.1">
    <property type="nucleotide sequence ID" value="NZ_JAVREY010000030.1"/>
</dbReference>
<dbReference type="InterPro" id="IPR008927">
    <property type="entry name" value="6-PGluconate_DH-like_C_sf"/>
</dbReference>
<evidence type="ECO:0000256" key="3">
    <source>
        <dbReference type="ARBA" id="ARBA00023002"/>
    </source>
</evidence>
<comment type="similarity">
    <text evidence="2">Belongs to the 3-hydroxyacyl-CoA dehydrogenase family.</text>
</comment>
<dbReference type="PANTHER" id="PTHR48075:SF5">
    <property type="entry name" value="3-HYDROXYBUTYRYL-COA DEHYDROGENASE"/>
    <property type="match status" value="1"/>
</dbReference>
<keyword evidence="3" id="KW-0560">Oxidoreductase</keyword>
<comment type="caution">
    <text evidence="6">The sequence shown here is derived from an EMBL/GenBank/DDBJ whole genome shotgun (WGS) entry which is preliminary data.</text>
</comment>
<dbReference type="Gene3D" id="1.10.1040.10">
    <property type="entry name" value="N-(1-d-carboxylethyl)-l-norvaline Dehydrogenase, domain 2"/>
    <property type="match status" value="1"/>
</dbReference>
<keyword evidence="7" id="KW-1185">Reference proteome</keyword>
<dbReference type="InterPro" id="IPR013328">
    <property type="entry name" value="6PGD_dom2"/>
</dbReference>
<reference evidence="7" key="1">
    <citation type="submission" date="2023-07" db="EMBL/GenBank/DDBJ databases">
        <title>30 novel species of actinomycetes from the DSMZ collection.</title>
        <authorList>
            <person name="Nouioui I."/>
        </authorList>
    </citation>
    <scope>NUCLEOTIDE SEQUENCE [LARGE SCALE GENOMIC DNA]</scope>
    <source>
        <strain evidence="7">DSM 41699</strain>
    </source>
</reference>
<dbReference type="InterPro" id="IPR036291">
    <property type="entry name" value="NAD(P)-bd_dom_sf"/>
</dbReference>
<evidence type="ECO:0000256" key="2">
    <source>
        <dbReference type="ARBA" id="ARBA00009463"/>
    </source>
</evidence>
<protein>
    <submittedName>
        <fullName evidence="6">3-hydroxyacyl-CoA dehydrogenase NAD-binding domain-containing protein</fullName>
    </submittedName>
</protein>
<dbReference type="EMBL" id="JAVREY010000030">
    <property type="protein sequence ID" value="MDT0465969.1"/>
    <property type="molecule type" value="Genomic_DNA"/>
</dbReference>
<evidence type="ECO:0000256" key="1">
    <source>
        <dbReference type="ARBA" id="ARBA00005086"/>
    </source>
</evidence>
<feature type="domain" description="3-hydroxyacyl-CoA dehydrogenase NAD binding" evidence="5">
    <location>
        <begin position="19"/>
        <end position="192"/>
    </location>
</feature>
<dbReference type="Pfam" id="PF00725">
    <property type="entry name" value="3HCDH"/>
    <property type="match status" value="1"/>
</dbReference>
<comment type="pathway">
    <text evidence="1">Lipid metabolism; butanoate metabolism.</text>
</comment>
<proteinExistence type="inferred from homology"/>
<evidence type="ECO:0000313" key="7">
    <source>
        <dbReference type="Proteomes" id="UP001183809"/>
    </source>
</evidence>
<sequence length="338" mass="35951">MSTDSRTDPTPPHKSVHRVTIVGTGTIGASWATHYLARGFDVTATDPAPGAETALRSYVAAAWDAAATLGLAPGASPERLSFTADLRQALADADFVQENAPERPELKVKLFADIDDATPPDAIIASSTSGITMSVIQAECRRPERTVIGHPFNPPHVIPLVEVVGGTRTAPETVREVMAFYTAIGKKPIHLKKELPGHVANRIQAALYREVVHLIGQGVLDVADADDAVSWGPGLRWGVMGPSLLWHLGGGEGGIQHFMDTLMPRMVESWQELGAPEFTPELREKIVSGVLGEAGGRSIDELAARRDAMLFGLLAVRASQGDLRPASTGTDGPAEEGR</sequence>
<dbReference type="Pfam" id="PF02737">
    <property type="entry name" value="3HCDH_N"/>
    <property type="match status" value="1"/>
</dbReference>
<name>A0ABU2TYG4_9ACTN</name>
<dbReference type="InterPro" id="IPR006108">
    <property type="entry name" value="3HC_DH_C"/>
</dbReference>
<feature type="domain" description="3-hydroxyacyl-CoA dehydrogenase C-terminal" evidence="4">
    <location>
        <begin position="197"/>
        <end position="267"/>
    </location>
</feature>
<dbReference type="PANTHER" id="PTHR48075">
    <property type="entry name" value="3-HYDROXYACYL-COA DEHYDROGENASE FAMILY PROTEIN"/>
    <property type="match status" value="1"/>
</dbReference>
<evidence type="ECO:0000259" key="5">
    <source>
        <dbReference type="Pfam" id="PF02737"/>
    </source>
</evidence>
<organism evidence="6 7">
    <name type="scientific">Streptomyces gibsoniae</name>
    <dbReference type="NCBI Taxonomy" id="3075529"/>
    <lineage>
        <taxon>Bacteria</taxon>
        <taxon>Bacillati</taxon>
        <taxon>Actinomycetota</taxon>
        <taxon>Actinomycetes</taxon>
        <taxon>Kitasatosporales</taxon>
        <taxon>Streptomycetaceae</taxon>
        <taxon>Streptomyces</taxon>
    </lineage>
</organism>
<dbReference type="InterPro" id="IPR006176">
    <property type="entry name" value="3-OHacyl-CoA_DH_NAD-bd"/>
</dbReference>
<evidence type="ECO:0000313" key="6">
    <source>
        <dbReference type="EMBL" id="MDT0465969.1"/>
    </source>
</evidence>
<dbReference type="SUPFAM" id="SSF48179">
    <property type="entry name" value="6-phosphogluconate dehydrogenase C-terminal domain-like"/>
    <property type="match status" value="1"/>
</dbReference>
<gene>
    <name evidence="6" type="ORF">RM764_23670</name>
</gene>
<dbReference type="Gene3D" id="3.40.50.720">
    <property type="entry name" value="NAD(P)-binding Rossmann-like Domain"/>
    <property type="match status" value="1"/>
</dbReference>
<dbReference type="Proteomes" id="UP001183809">
    <property type="component" value="Unassembled WGS sequence"/>
</dbReference>
<accession>A0ABU2TYG4</accession>
<dbReference type="SUPFAM" id="SSF51735">
    <property type="entry name" value="NAD(P)-binding Rossmann-fold domains"/>
    <property type="match status" value="1"/>
</dbReference>